<comment type="caution">
    <text evidence="2">The sequence shown here is derived from an EMBL/GenBank/DDBJ whole genome shotgun (WGS) entry which is preliminary data.</text>
</comment>
<dbReference type="SUPFAM" id="SSF88723">
    <property type="entry name" value="PIN domain-like"/>
    <property type="match status" value="1"/>
</dbReference>
<dbReference type="InterPro" id="IPR029060">
    <property type="entry name" value="PIN-like_dom_sf"/>
</dbReference>
<dbReference type="Gene3D" id="3.40.50.1010">
    <property type="entry name" value="5'-nuclease"/>
    <property type="match status" value="1"/>
</dbReference>
<accession>A0ABP7RAT5</accession>
<feature type="domain" description="PIN" evidence="1">
    <location>
        <begin position="4"/>
        <end position="116"/>
    </location>
</feature>
<dbReference type="EMBL" id="BAABBP010000013">
    <property type="protein sequence ID" value="GAA3994387.1"/>
    <property type="molecule type" value="Genomic_DNA"/>
</dbReference>
<keyword evidence="3" id="KW-1185">Reference proteome</keyword>
<gene>
    <name evidence="2" type="ORF">GCM10022279_17450</name>
</gene>
<proteinExistence type="predicted"/>
<evidence type="ECO:0000313" key="3">
    <source>
        <dbReference type="Proteomes" id="UP001501627"/>
    </source>
</evidence>
<organism evidence="2 3">
    <name type="scientific">Comamonas faecalis</name>
    <dbReference type="NCBI Taxonomy" id="1387849"/>
    <lineage>
        <taxon>Bacteria</taxon>
        <taxon>Pseudomonadati</taxon>
        <taxon>Pseudomonadota</taxon>
        <taxon>Betaproteobacteria</taxon>
        <taxon>Burkholderiales</taxon>
        <taxon>Comamonadaceae</taxon>
        <taxon>Comamonas</taxon>
    </lineage>
</organism>
<dbReference type="RefSeq" id="WP_103044742.1">
    <property type="nucleotide sequence ID" value="NZ_BAABBP010000013.1"/>
</dbReference>
<dbReference type="Pfam" id="PF01850">
    <property type="entry name" value="PIN"/>
    <property type="match status" value="1"/>
</dbReference>
<reference evidence="3" key="1">
    <citation type="journal article" date="2019" name="Int. J. Syst. Evol. Microbiol.">
        <title>The Global Catalogue of Microorganisms (GCM) 10K type strain sequencing project: providing services to taxonomists for standard genome sequencing and annotation.</title>
        <authorList>
            <consortium name="The Broad Institute Genomics Platform"/>
            <consortium name="The Broad Institute Genome Sequencing Center for Infectious Disease"/>
            <person name="Wu L."/>
            <person name="Ma J."/>
        </authorList>
    </citation>
    <scope>NUCLEOTIDE SEQUENCE [LARGE SCALE GENOMIC DNA]</scope>
    <source>
        <strain evidence="3">JCM 17561</strain>
    </source>
</reference>
<sequence length="148" mass="16255">MTPVFVDTSVLIAAENLADAPLHQACLQWLDLLWRTRCGRTGGQALVEFYDQVVAAQPPLPRGDARAAMRRYQTWTPWKTDAATLETAWAIEARHDLAFGDCLALACAQHSGCHAMLTLALPHGGAYGGVTVWHPRQQPLPDPDKEAR</sequence>
<dbReference type="InterPro" id="IPR002716">
    <property type="entry name" value="PIN_dom"/>
</dbReference>
<dbReference type="Proteomes" id="UP001501627">
    <property type="component" value="Unassembled WGS sequence"/>
</dbReference>
<evidence type="ECO:0000259" key="1">
    <source>
        <dbReference type="Pfam" id="PF01850"/>
    </source>
</evidence>
<evidence type="ECO:0000313" key="2">
    <source>
        <dbReference type="EMBL" id="GAA3994387.1"/>
    </source>
</evidence>
<name>A0ABP7RAT5_9BURK</name>
<protein>
    <recommendedName>
        <fullName evidence="1">PIN domain-containing protein</fullName>
    </recommendedName>
</protein>